<evidence type="ECO:0000313" key="16">
    <source>
        <dbReference type="Proteomes" id="UP000305067"/>
    </source>
</evidence>
<keyword evidence="16" id="KW-1185">Reference proteome</keyword>
<evidence type="ECO:0000256" key="4">
    <source>
        <dbReference type="ARBA" id="ARBA00010609"/>
    </source>
</evidence>
<keyword evidence="10" id="KW-1015">Disulfide bond</keyword>
<dbReference type="InterPro" id="IPR001117">
    <property type="entry name" value="Cu-oxidase_2nd"/>
</dbReference>
<dbReference type="InterPro" id="IPR033138">
    <property type="entry name" value="Cu_oxidase_CS"/>
</dbReference>
<feature type="domain" description="Plastocyanin-like" evidence="14">
    <location>
        <begin position="6"/>
        <end position="100"/>
    </location>
</feature>
<feature type="domain" description="Plastocyanin-like" evidence="13">
    <location>
        <begin position="364"/>
        <end position="479"/>
    </location>
</feature>
<dbReference type="SUPFAM" id="SSF49503">
    <property type="entry name" value="Cupredoxins"/>
    <property type="match status" value="3"/>
</dbReference>
<dbReference type="AlphaFoldDB" id="A0A5C3Q6N2"/>
<dbReference type="CDD" id="cd13903">
    <property type="entry name" value="CuRO_3_Tv-LCC_like"/>
    <property type="match status" value="1"/>
</dbReference>
<evidence type="ECO:0000256" key="11">
    <source>
        <dbReference type="ARBA" id="ARBA00023180"/>
    </source>
</evidence>
<comment type="cofactor">
    <cofactor evidence="2">
        <name>Cu cation</name>
        <dbReference type="ChEBI" id="CHEBI:23378"/>
    </cofactor>
</comment>
<evidence type="ECO:0000259" key="12">
    <source>
        <dbReference type="Pfam" id="PF00394"/>
    </source>
</evidence>
<dbReference type="EMBL" id="ML178854">
    <property type="protein sequence ID" value="TFK96807.1"/>
    <property type="molecule type" value="Genomic_DNA"/>
</dbReference>
<evidence type="ECO:0000256" key="5">
    <source>
        <dbReference type="ARBA" id="ARBA00012297"/>
    </source>
</evidence>
<dbReference type="GO" id="GO:0005507">
    <property type="term" value="F:copper ion binding"/>
    <property type="evidence" value="ECO:0007669"/>
    <property type="project" value="InterPro"/>
</dbReference>
<dbReference type="Proteomes" id="UP000305067">
    <property type="component" value="Unassembled WGS sequence"/>
</dbReference>
<comment type="catalytic activity">
    <reaction evidence="1">
        <text>4 hydroquinone + O2 = 4 benzosemiquinone + 2 H2O</text>
        <dbReference type="Rhea" id="RHEA:11276"/>
        <dbReference type="ChEBI" id="CHEBI:15377"/>
        <dbReference type="ChEBI" id="CHEBI:15379"/>
        <dbReference type="ChEBI" id="CHEBI:17594"/>
        <dbReference type="ChEBI" id="CHEBI:17977"/>
        <dbReference type="EC" id="1.10.3.2"/>
    </reaction>
</comment>
<evidence type="ECO:0000259" key="13">
    <source>
        <dbReference type="Pfam" id="PF07731"/>
    </source>
</evidence>
<evidence type="ECO:0000256" key="1">
    <source>
        <dbReference type="ARBA" id="ARBA00000349"/>
    </source>
</evidence>
<dbReference type="PANTHER" id="PTHR11709">
    <property type="entry name" value="MULTI-COPPER OXIDASE"/>
    <property type="match status" value="1"/>
</dbReference>
<evidence type="ECO:0000256" key="7">
    <source>
        <dbReference type="ARBA" id="ARBA00022723"/>
    </source>
</evidence>
<dbReference type="OrthoDB" id="2121828at2759"/>
<keyword evidence="9" id="KW-0186">Copper</keyword>
<keyword evidence="11" id="KW-0325">Glycoprotein</keyword>
<dbReference type="STRING" id="1884261.A0A5C3Q6N2"/>
<organism evidence="15 16">
    <name type="scientific">Pterulicium gracile</name>
    <dbReference type="NCBI Taxonomy" id="1884261"/>
    <lineage>
        <taxon>Eukaryota</taxon>
        <taxon>Fungi</taxon>
        <taxon>Dikarya</taxon>
        <taxon>Basidiomycota</taxon>
        <taxon>Agaricomycotina</taxon>
        <taxon>Agaricomycetes</taxon>
        <taxon>Agaricomycetidae</taxon>
        <taxon>Agaricales</taxon>
        <taxon>Pleurotineae</taxon>
        <taxon>Pterulaceae</taxon>
        <taxon>Pterulicium</taxon>
    </lineage>
</organism>
<evidence type="ECO:0000259" key="14">
    <source>
        <dbReference type="Pfam" id="PF07732"/>
    </source>
</evidence>
<accession>A0A5C3Q6N2</accession>
<dbReference type="GO" id="GO:0052716">
    <property type="term" value="F:hydroquinone:oxygen oxidoreductase activity"/>
    <property type="evidence" value="ECO:0007669"/>
    <property type="project" value="UniProtKB-EC"/>
</dbReference>
<dbReference type="InterPro" id="IPR045087">
    <property type="entry name" value="Cu-oxidase_fam"/>
</dbReference>
<evidence type="ECO:0000313" key="15">
    <source>
        <dbReference type="EMBL" id="TFK96807.1"/>
    </source>
</evidence>
<dbReference type="InterPro" id="IPR011706">
    <property type="entry name" value="Cu-oxidase_C"/>
</dbReference>
<name>A0A5C3Q6N2_9AGAR</name>
<comment type="similarity">
    <text evidence="4">Belongs to the multicopper oxidase family.</text>
</comment>
<keyword evidence="7" id="KW-0479">Metal-binding</keyword>
<evidence type="ECO:0000256" key="10">
    <source>
        <dbReference type="ARBA" id="ARBA00023157"/>
    </source>
</evidence>
<reference evidence="15 16" key="1">
    <citation type="journal article" date="2019" name="Nat. Ecol. Evol.">
        <title>Megaphylogeny resolves global patterns of mushroom evolution.</title>
        <authorList>
            <person name="Varga T."/>
            <person name="Krizsan K."/>
            <person name="Foldi C."/>
            <person name="Dima B."/>
            <person name="Sanchez-Garcia M."/>
            <person name="Sanchez-Ramirez S."/>
            <person name="Szollosi G.J."/>
            <person name="Szarkandi J.G."/>
            <person name="Papp V."/>
            <person name="Albert L."/>
            <person name="Andreopoulos W."/>
            <person name="Angelini C."/>
            <person name="Antonin V."/>
            <person name="Barry K.W."/>
            <person name="Bougher N.L."/>
            <person name="Buchanan P."/>
            <person name="Buyck B."/>
            <person name="Bense V."/>
            <person name="Catcheside P."/>
            <person name="Chovatia M."/>
            <person name="Cooper J."/>
            <person name="Damon W."/>
            <person name="Desjardin D."/>
            <person name="Finy P."/>
            <person name="Geml J."/>
            <person name="Haridas S."/>
            <person name="Hughes K."/>
            <person name="Justo A."/>
            <person name="Karasinski D."/>
            <person name="Kautmanova I."/>
            <person name="Kiss B."/>
            <person name="Kocsube S."/>
            <person name="Kotiranta H."/>
            <person name="LaButti K.M."/>
            <person name="Lechner B.E."/>
            <person name="Liimatainen K."/>
            <person name="Lipzen A."/>
            <person name="Lukacs Z."/>
            <person name="Mihaltcheva S."/>
            <person name="Morgado L.N."/>
            <person name="Niskanen T."/>
            <person name="Noordeloos M.E."/>
            <person name="Ohm R.A."/>
            <person name="Ortiz-Santana B."/>
            <person name="Ovrebo C."/>
            <person name="Racz N."/>
            <person name="Riley R."/>
            <person name="Savchenko A."/>
            <person name="Shiryaev A."/>
            <person name="Soop K."/>
            <person name="Spirin V."/>
            <person name="Szebenyi C."/>
            <person name="Tomsovsky M."/>
            <person name="Tulloss R.E."/>
            <person name="Uehling J."/>
            <person name="Grigoriev I.V."/>
            <person name="Vagvolgyi C."/>
            <person name="Papp T."/>
            <person name="Martin F.M."/>
            <person name="Miettinen O."/>
            <person name="Hibbett D.S."/>
            <person name="Nagy L.G."/>
        </authorList>
    </citation>
    <scope>NUCLEOTIDE SEQUENCE [LARGE SCALE GENOMIC DNA]</scope>
    <source>
        <strain evidence="15 16">CBS 309.79</strain>
    </source>
</reference>
<evidence type="ECO:0000256" key="9">
    <source>
        <dbReference type="ARBA" id="ARBA00023008"/>
    </source>
</evidence>
<feature type="domain" description="Plastocyanin-like" evidence="12">
    <location>
        <begin position="131"/>
        <end position="291"/>
    </location>
</feature>
<keyword evidence="8" id="KW-0560">Oxidoreductase</keyword>
<comment type="subcellular location">
    <subcellularLocation>
        <location evidence="3">Secreted</location>
    </subcellularLocation>
</comment>
<dbReference type="EC" id="1.10.3.2" evidence="5"/>
<dbReference type="Pfam" id="PF07732">
    <property type="entry name" value="Cu-oxidase_3"/>
    <property type="match status" value="1"/>
</dbReference>
<dbReference type="Pfam" id="PF00394">
    <property type="entry name" value="Cu-oxidase"/>
    <property type="match status" value="1"/>
</dbReference>
<proteinExistence type="inferred from homology"/>
<sequence length="513" mass="57608">MRDMGQGDRFEITVSNELTSDKMYRPTSIHWHGIHMRHSAWADGAVDITQCPIVPANQFTYAWDTSEKGSPQAGTFWYHSHFASQYCDGLRGALIIRDEKDKDVYGYDVDNGASSVLFCLITNANRWCSLDDTIITLGDWFHFYSSEFKPGPFNAPRFPDTSLINGKGRHPYSPISEIAVVTVQPGKRYRMRVIQMACYTNFEYSIDGHSLTVIEADGVLTKPYEAESIYVYAGQRYSHILDTRKAKPDAYWIRSQPERLQYKYDVRDSTGANATVPYWGNSTNVAVLRYTTSPSLYPLIPSDINVPIRSLALVEADLRPLHDEPAPGVAGLGKADINLEFNSVVNMEKGRFYVNNATFEGSDVPVMLQIMSGMGTAGELLPLGSVIKLPRGKVVEVRIRGTTRLSGGPHPWHLHGHDFSVIKTAQSSVLNYENPIRRDTVSSGLENQEAIIRFTTDNPGPCHLDWHLVMGMAVVMAEDISTIQTQNPPKEWRELCKKYDDWEVSIAKEVGEL</sequence>
<evidence type="ECO:0000256" key="8">
    <source>
        <dbReference type="ARBA" id="ARBA00023002"/>
    </source>
</evidence>
<protein>
    <recommendedName>
        <fullName evidence="5">laccase</fullName>
        <ecNumber evidence="5">1.10.3.2</ecNumber>
    </recommendedName>
</protein>
<dbReference type="Gene3D" id="2.60.40.420">
    <property type="entry name" value="Cupredoxins - blue copper proteins"/>
    <property type="match status" value="3"/>
</dbReference>
<evidence type="ECO:0000256" key="2">
    <source>
        <dbReference type="ARBA" id="ARBA00001935"/>
    </source>
</evidence>
<evidence type="ECO:0000256" key="6">
    <source>
        <dbReference type="ARBA" id="ARBA00022525"/>
    </source>
</evidence>
<evidence type="ECO:0000256" key="3">
    <source>
        <dbReference type="ARBA" id="ARBA00004613"/>
    </source>
</evidence>
<dbReference type="InterPro" id="IPR008972">
    <property type="entry name" value="Cupredoxin"/>
</dbReference>
<dbReference type="Pfam" id="PF07731">
    <property type="entry name" value="Cu-oxidase_2"/>
    <property type="match status" value="1"/>
</dbReference>
<dbReference type="InterPro" id="IPR011707">
    <property type="entry name" value="Cu-oxidase-like_N"/>
</dbReference>
<dbReference type="GO" id="GO:0005576">
    <property type="term" value="C:extracellular region"/>
    <property type="evidence" value="ECO:0007669"/>
    <property type="project" value="UniProtKB-SubCell"/>
</dbReference>
<dbReference type="FunFam" id="2.60.40.420:FF:000045">
    <property type="entry name" value="Laccase 2"/>
    <property type="match status" value="1"/>
</dbReference>
<dbReference type="PANTHER" id="PTHR11709:SF394">
    <property type="entry name" value="FI03373P-RELATED"/>
    <property type="match status" value="1"/>
</dbReference>
<gene>
    <name evidence="15" type="ORF">BDV98DRAFT_597200</name>
</gene>
<dbReference type="PROSITE" id="PS00079">
    <property type="entry name" value="MULTICOPPER_OXIDASE1"/>
    <property type="match status" value="1"/>
</dbReference>
<keyword evidence="6" id="KW-0964">Secreted</keyword>